<dbReference type="Gene3D" id="3.90.1200.10">
    <property type="match status" value="1"/>
</dbReference>
<dbReference type="PANTHER" id="PTHR21310:SF43">
    <property type="entry name" value="AMINOGLYCOSIDE PHOSPHOTRANSFERASE DOMAIN-CONTAINING PROTEIN"/>
    <property type="match status" value="1"/>
</dbReference>
<dbReference type="Pfam" id="PF01636">
    <property type="entry name" value="APH"/>
    <property type="match status" value="1"/>
</dbReference>
<gene>
    <name evidence="2" type="ORF">AJ80_09042</name>
</gene>
<feature type="domain" description="Aminoglycoside phosphotransferase" evidence="1">
    <location>
        <begin position="51"/>
        <end position="243"/>
    </location>
</feature>
<organism evidence="2 3">
    <name type="scientific">Polytolypa hystricis (strain UAMH7299)</name>
    <dbReference type="NCBI Taxonomy" id="1447883"/>
    <lineage>
        <taxon>Eukaryota</taxon>
        <taxon>Fungi</taxon>
        <taxon>Dikarya</taxon>
        <taxon>Ascomycota</taxon>
        <taxon>Pezizomycotina</taxon>
        <taxon>Eurotiomycetes</taxon>
        <taxon>Eurotiomycetidae</taxon>
        <taxon>Onygenales</taxon>
        <taxon>Onygenales incertae sedis</taxon>
        <taxon>Polytolypa</taxon>
    </lineage>
</organism>
<dbReference type="AlphaFoldDB" id="A0A2B7WXU9"/>
<dbReference type="OrthoDB" id="2831558at2759"/>
<dbReference type="Proteomes" id="UP000224634">
    <property type="component" value="Unassembled WGS sequence"/>
</dbReference>
<comment type="caution">
    <text evidence="2">The sequence shown here is derived from an EMBL/GenBank/DDBJ whole genome shotgun (WGS) entry which is preliminary data.</text>
</comment>
<dbReference type="SUPFAM" id="SSF56112">
    <property type="entry name" value="Protein kinase-like (PK-like)"/>
    <property type="match status" value="1"/>
</dbReference>
<sequence>MDNGLQVVAKLPNPNAGIPYYTTASEITTMDFARTVLQIPRSAGSNPVGAEFIIMEKMPGVLLWDIWWDLQPYQKLKVFAQVVRYMKRWTNVHHRQVRSLSTSMREILLAILSLLSGQPSNREWSDKGRQDIKCDRGPWSSLVNYRKAIGDRETTAIKTLSHTPKHLAMIYGPEPLYLPTVEKKLEALQCYSQILDTLLPSDPSLTAGHLWHNDLHHENIFVDPDSLQILGIIDWQSIQIAPLTDHCLDASFLDYQGSDVGDNLS</sequence>
<dbReference type="InterPro" id="IPR051678">
    <property type="entry name" value="AGP_Transferase"/>
</dbReference>
<evidence type="ECO:0000259" key="1">
    <source>
        <dbReference type="Pfam" id="PF01636"/>
    </source>
</evidence>
<keyword evidence="3" id="KW-1185">Reference proteome</keyword>
<evidence type="ECO:0000313" key="3">
    <source>
        <dbReference type="Proteomes" id="UP000224634"/>
    </source>
</evidence>
<dbReference type="InterPro" id="IPR002575">
    <property type="entry name" value="Aminoglycoside_PTrfase"/>
</dbReference>
<dbReference type="PANTHER" id="PTHR21310">
    <property type="entry name" value="AMINOGLYCOSIDE PHOSPHOTRANSFERASE-RELATED-RELATED"/>
    <property type="match status" value="1"/>
</dbReference>
<proteinExistence type="predicted"/>
<reference evidence="2 3" key="1">
    <citation type="submission" date="2017-10" db="EMBL/GenBank/DDBJ databases">
        <title>Comparative genomics in systemic dimorphic fungi from Ajellomycetaceae.</title>
        <authorList>
            <person name="Munoz J.F."/>
            <person name="Mcewen J.G."/>
            <person name="Clay O.K."/>
            <person name="Cuomo C.A."/>
        </authorList>
    </citation>
    <scope>NUCLEOTIDE SEQUENCE [LARGE SCALE GENOMIC DNA]</scope>
    <source>
        <strain evidence="2 3">UAMH7299</strain>
    </source>
</reference>
<evidence type="ECO:0000313" key="2">
    <source>
        <dbReference type="EMBL" id="PGH01258.1"/>
    </source>
</evidence>
<dbReference type="InterPro" id="IPR011009">
    <property type="entry name" value="Kinase-like_dom_sf"/>
</dbReference>
<name>A0A2B7WXU9_POLH7</name>
<accession>A0A2B7WXU9</accession>
<dbReference type="STRING" id="1447883.A0A2B7WXU9"/>
<dbReference type="EMBL" id="PDNA01000239">
    <property type="protein sequence ID" value="PGH01258.1"/>
    <property type="molecule type" value="Genomic_DNA"/>
</dbReference>
<protein>
    <recommendedName>
        <fullName evidence="1">Aminoglycoside phosphotransferase domain-containing protein</fullName>
    </recommendedName>
</protein>